<protein>
    <submittedName>
        <fullName evidence="1">Uncharacterized protein</fullName>
    </submittedName>
</protein>
<evidence type="ECO:0000313" key="1">
    <source>
        <dbReference type="EMBL" id="SVA68567.1"/>
    </source>
</evidence>
<sequence>MDLTDLQKQLEHIYEIRVDHDVADFLITDSEIASNLEGGTGRRVAPEKLLLFEHQGQMNLSLYLAPEVVEHLAGEPTTMWGASGAAFCLAVEGVSHFLYVAWRAGYDRSLTQMELELQAEVDKFIGLLSLPGMSNSGADSVEQVRHWLFSRARFAADLSPCEQVRYWKANYYAAIYCQQLE</sequence>
<proteinExistence type="predicted"/>
<reference evidence="1" key="1">
    <citation type="submission" date="2018-05" db="EMBL/GenBank/DDBJ databases">
        <authorList>
            <person name="Lanie J.A."/>
            <person name="Ng W.-L."/>
            <person name="Kazmierczak K.M."/>
            <person name="Andrzejewski T.M."/>
            <person name="Davidsen T.M."/>
            <person name="Wayne K.J."/>
            <person name="Tettelin H."/>
            <person name="Glass J.I."/>
            <person name="Rusch D."/>
            <person name="Podicherti R."/>
            <person name="Tsui H.-C.T."/>
            <person name="Winkler M.E."/>
        </authorList>
    </citation>
    <scope>NUCLEOTIDE SEQUENCE</scope>
</reference>
<organism evidence="1">
    <name type="scientific">marine metagenome</name>
    <dbReference type="NCBI Taxonomy" id="408172"/>
    <lineage>
        <taxon>unclassified sequences</taxon>
        <taxon>metagenomes</taxon>
        <taxon>ecological metagenomes</taxon>
    </lineage>
</organism>
<feature type="non-terminal residue" evidence="1">
    <location>
        <position position="181"/>
    </location>
</feature>
<gene>
    <name evidence="1" type="ORF">METZ01_LOCUS121421</name>
</gene>
<accession>A0A381XWK4</accession>
<dbReference type="EMBL" id="UINC01016474">
    <property type="protein sequence ID" value="SVA68567.1"/>
    <property type="molecule type" value="Genomic_DNA"/>
</dbReference>
<name>A0A381XWK4_9ZZZZ</name>
<dbReference type="AlphaFoldDB" id="A0A381XWK4"/>